<dbReference type="GO" id="GO:0004803">
    <property type="term" value="F:transposase activity"/>
    <property type="evidence" value="ECO:0007669"/>
    <property type="project" value="InterPro"/>
</dbReference>
<dbReference type="GO" id="GO:0006313">
    <property type="term" value="P:DNA transposition"/>
    <property type="evidence" value="ECO:0007669"/>
    <property type="project" value="InterPro"/>
</dbReference>
<dbReference type="InterPro" id="IPR047654">
    <property type="entry name" value="IS1634_transpos"/>
</dbReference>
<dbReference type="PANTHER" id="PTHR34614">
    <property type="match status" value="1"/>
</dbReference>
<dbReference type="NCBIfam" id="NF033559">
    <property type="entry name" value="transpos_IS1634"/>
    <property type="match status" value="1"/>
</dbReference>
<feature type="non-terminal residue" evidence="2">
    <location>
        <position position="415"/>
    </location>
</feature>
<dbReference type="AlphaFoldDB" id="A0A2S6NIT2"/>
<evidence type="ECO:0000313" key="2">
    <source>
        <dbReference type="EMBL" id="PPQ34552.1"/>
    </source>
</evidence>
<dbReference type="GO" id="GO:0003677">
    <property type="term" value="F:DNA binding"/>
    <property type="evidence" value="ECO:0007669"/>
    <property type="project" value="InterPro"/>
</dbReference>
<dbReference type="EMBL" id="NHRY01000104">
    <property type="protein sequence ID" value="PPQ34552.1"/>
    <property type="molecule type" value="Genomic_DNA"/>
</dbReference>
<evidence type="ECO:0000259" key="1">
    <source>
        <dbReference type="Pfam" id="PF01609"/>
    </source>
</evidence>
<keyword evidence="3" id="KW-1185">Reference proteome</keyword>
<proteinExistence type="predicted"/>
<dbReference type="OrthoDB" id="8257391at2"/>
<dbReference type="RefSeq" id="WP_104518788.1">
    <property type="nucleotide sequence ID" value="NZ_NHRY01000104.1"/>
</dbReference>
<gene>
    <name evidence="2" type="ORF">CCS01_10420</name>
</gene>
<protein>
    <submittedName>
        <fullName evidence="2">Transposase</fullName>
    </submittedName>
</protein>
<dbReference type="Proteomes" id="UP000239724">
    <property type="component" value="Unassembled WGS sequence"/>
</dbReference>
<comment type="caution">
    <text evidence="2">The sequence shown here is derived from an EMBL/GenBank/DDBJ whole genome shotgun (WGS) entry which is preliminary data.</text>
</comment>
<name>A0A2S6NIT2_RHOGL</name>
<dbReference type="InterPro" id="IPR002559">
    <property type="entry name" value="Transposase_11"/>
</dbReference>
<organism evidence="2 3">
    <name type="scientific">Rhodopila globiformis</name>
    <name type="common">Rhodopseudomonas globiformis</name>
    <dbReference type="NCBI Taxonomy" id="1071"/>
    <lineage>
        <taxon>Bacteria</taxon>
        <taxon>Pseudomonadati</taxon>
        <taxon>Pseudomonadota</taxon>
        <taxon>Alphaproteobacteria</taxon>
        <taxon>Acetobacterales</taxon>
        <taxon>Acetobacteraceae</taxon>
        <taxon>Rhodopila</taxon>
    </lineage>
</organism>
<sequence>MFVREKRIGPYTYVYLVETVRQDGRVKQRIIRNLGRKEEVERSGDLDRLVRSATRLAQRSMILSLLEEGGGAEDLACRRIGPPLLFERLWRETGCGDVLTALLTGRGFGFAVERAVFLTVLHRLMVSGSDHACAHWRDDYRIAGADRLHLHHLYRAMAWLGEELPATEQANRTLAPRCVKDLVEERLFDRRRDLFTDLSVVFMDTTSLYFEGEGGATLGELGHSKDFRPQLNQMIVAIIMDQAGRPVCSEMWPGNTADVTTLVPVVERLRDRFGVGRVCVVADRGMMSAATIAALEQRGLEYILGVRERSSKEVRDVVLADPQPSVPLSIPRRGRPATELQAKEVMHDGRRYIVCRNLLEAEQDARNRESVLASLRAKLKQGDKSLVGNSAYRRYLRTPDEQHFTIDEARIADEA</sequence>
<reference evidence="2 3" key="1">
    <citation type="journal article" date="2018" name="Arch. Microbiol.">
        <title>New insights into the metabolic potential of the phototrophic purple bacterium Rhodopila globiformis DSM 161(T) from its draft genome sequence and evidence for a vanadium-dependent nitrogenase.</title>
        <authorList>
            <person name="Imhoff J.F."/>
            <person name="Rahn T."/>
            <person name="Kunzel S."/>
            <person name="Neulinger S.C."/>
        </authorList>
    </citation>
    <scope>NUCLEOTIDE SEQUENCE [LARGE SCALE GENOMIC DNA]</scope>
    <source>
        <strain evidence="2 3">DSM 161</strain>
    </source>
</reference>
<dbReference type="PANTHER" id="PTHR34614:SF2">
    <property type="entry name" value="TRANSPOSASE IS4-LIKE DOMAIN-CONTAINING PROTEIN"/>
    <property type="match status" value="1"/>
</dbReference>
<accession>A0A2S6NIT2</accession>
<feature type="domain" description="Transposase IS4-like" evidence="1">
    <location>
        <begin position="199"/>
        <end position="333"/>
    </location>
</feature>
<evidence type="ECO:0000313" key="3">
    <source>
        <dbReference type="Proteomes" id="UP000239724"/>
    </source>
</evidence>
<dbReference type="Pfam" id="PF01609">
    <property type="entry name" value="DDE_Tnp_1"/>
    <property type="match status" value="1"/>
</dbReference>